<dbReference type="InterPro" id="IPR000238">
    <property type="entry name" value="RbfA"/>
</dbReference>
<evidence type="ECO:0000256" key="2">
    <source>
        <dbReference type="HAMAP-Rule" id="MF_00003"/>
    </source>
</evidence>
<name>A0A451D326_9GAMM</name>
<dbReference type="PANTHER" id="PTHR33515:SF1">
    <property type="entry name" value="RIBOSOME-BINDING FACTOR A, CHLOROPLASTIC-RELATED"/>
    <property type="match status" value="1"/>
</dbReference>
<sequence>MAKAFSRLKRVSQSIKKEIALIVHSEVNDPRLDKMITVSGVDLSRDLSYAKVFVTFLNKNDEEGMSEGLKILSAASGYIRTVLSKAMHLRITPKLVFFYDHSFSEGKRISQLVNNSMNVFVCNKSMTGKDNN</sequence>
<dbReference type="Gene3D" id="3.30.300.20">
    <property type="match status" value="1"/>
</dbReference>
<reference evidence="3 4" key="1">
    <citation type="submission" date="2019-02" db="EMBL/GenBank/DDBJ databases">
        <authorList>
            <person name="Manzano-Marin A."/>
            <person name="Manzano-Marin A."/>
        </authorList>
    </citation>
    <scope>NUCLEOTIDE SEQUENCE [LARGE SCALE GENOMIC DNA]</scope>
    <source>
        <strain evidence="3 4">ErCicuneomaculata</strain>
    </source>
</reference>
<comment type="subcellular location">
    <subcellularLocation>
        <location evidence="2">Cytoplasm</location>
    </subcellularLocation>
</comment>
<dbReference type="HAMAP" id="MF_00003">
    <property type="entry name" value="RbfA"/>
    <property type="match status" value="1"/>
</dbReference>
<dbReference type="RefSeq" id="WP_157993693.1">
    <property type="nucleotide sequence ID" value="NZ_LR217703.1"/>
</dbReference>
<keyword evidence="1 2" id="KW-0690">Ribosome biogenesis</keyword>
<dbReference type="PANTHER" id="PTHR33515">
    <property type="entry name" value="RIBOSOME-BINDING FACTOR A, CHLOROPLASTIC-RELATED"/>
    <property type="match status" value="1"/>
</dbReference>
<dbReference type="Pfam" id="PF02033">
    <property type="entry name" value="RBFA"/>
    <property type="match status" value="1"/>
</dbReference>
<dbReference type="GO" id="GO:0030490">
    <property type="term" value="P:maturation of SSU-rRNA"/>
    <property type="evidence" value="ECO:0007669"/>
    <property type="project" value="UniProtKB-UniRule"/>
</dbReference>
<keyword evidence="2" id="KW-0963">Cytoplasm</keyword>
<evidence type="ECO:0000313" key="4">
    <source>
        <dbReference type="Proteomes" id="UP000294412"/>
    </source>
</evidence>
<comment type="subunit">
    <text evidence="2">Monomer. Binds 30S ribosomal subunits, but not 50S ribosomal subunits or 70S ribosomes.</text>
</comment>
<dbReference type="AlphaFoldDB" id="A0A451D326"/>
<evidence type="ECO:0000256" key="1">
    <source>
        <dbReference type="ARBA" id="ARBA00022517"/>
    </source>
</evidence>
<comment type="function">
    <text evidence="2">One of several proteins that assist in the late maturation steps of the functional core of the 30S ribosomal subunit. Associates with free 30S ribosomal subunits (but not with 30S subunits that are part of 70S ribosomes or polysomes). Required for efficient processing of 16S rRNA. May interact with the 5'-terminal helix region of 16S rRNA.</text>
</comment>
<dbReference type="OrthoDB" id="307788at2"/>
<comment type="similarity">
    <text evidence="2">Belongs to the RbfA family.</text>
</comment>
<proteinExistence type="inferred from homology"/>
<dbReference type="Proteomes" id="UP000294412">
    <property type="component" value="Chromosome"/>
</dbReference>
<dbReference type="NCBIfam" id="TIGR00082">
    <property type="entry name" value="rbfA"/>
    <property type="match status" value="1"/>
</dbReference>
<accession>A0A451D326</accession>
<evidence type="ECO:0000313" key="3">
    <source>
        <dbReference type="EMBL" id="VFP80064.1"/>
    </source>
</evidence>
<dbReference type="EMBL" id="LR217703">
    <property type="protein sequence ID" value="VFP80064.1"/>
    <property type="molecule type" value="Genomic_DNA"/>
</dbReference>
<dbReference type="GO" id="GO:0043024">
    <property type="term" value="F:ribosomal small subunit binding"/>
    <property type="evidence" value="ECO:0007669"/>
    <property type="project" value="TreeGrafter"/>
</dbReference>
<dbReference type="InterPro" id="IPR020053">
    <property type="entry name" value="Ribosome-bd_factorA_CS"/>
</dbReference>
<dbReference type="InterPro" id="IPR015946">
    <property type="entry name" value="KH_dom-like_a/b"/>
</dbReference>
<gene>
    <name evidence="2 3" type="primary">rbfA</name>
    <name evidence="3" type="ORF">ERCICUMA2628_521</name>
</gene>
<organism evidence="3 4">
    <name type="scientific">Candidatus Erwinia haradaeae</name>
    <dbReference type="NCBI Taxonomy" id="1922217"/>
    <lineage>
        <taxon>Bacteria</taxon>
        <taxon>Pseudomonadati</taxon>
        <taxon>Pseudomonadota</taxon>
        <taxon>Gammaproteobacteria</taxon>
        <taxon>Enterobacterales</taxon>
        <taxon>Erwiniaceae</taxon>
        <taxon>Erwinia</taxon>
    </lineage>
</organism>
<protein>
    <recommendedName>
        <fullName evidence="2">Ribosome-binding factor A</fullName>
    </recommendedName>
</protein>
<dbReference type="SUPFAM" id="SSF89919">
    <property type="entry name" value="Ribosome-binding factor A, RbfA"/>
    <property type="match status" value="1"/>
</dbReference>
<dbReference type="InterPro" id="IPR023799">
    <property type="entry name" value="RbfA_dom_sf"/>
</dbReference>
<dbReference type="GO" id="GO:0005829">
    <property type="term" value="C:cytosol"/>
    <property type="evidence" value="ECO:0007669"/>
    <property type="project" value="TreeGrafter"/>
</dbReference>
<dbReference type="PROSITE" id="PS01319">
    <property type="entry name" value="RBFA"/>
    <property type="match status" value="1"/>
</dbReference>